<dbReference type="Proteomes" id="UP001477672">
    <property type="component" value="Unassembled WGS sequence"/>
</dbReference>
<evidence type="ECO:0000313" key="1">
    <source>
        <dbReference type="EMBL" id="MEQ2518978.1"/>
    </source>
</evidence>
<sequence>MGKKRLLVVLAAAVLLYAAGAVFSYASFRTANPAAAAGALARVLVTDAQYAQASPDVILAKPGASLDEYMEDLGYRRAPEEQMGSLAVFIGEDGRQVIHCTQNRYFSRWVRQS</sequence>
<gene>
    <name evidence="1" type="ORF">WMO24_00765</name>
</gene>
<accession>A0ABV1GB61</accession>
<protein>
    <recommendedName>
        <fullName evidence="3">DUF4830 domain-containing protein</fullName>
    </recommendedName>
</protein>
<dbReference type="EMBL" id="JBBMFA010000026">
    <property type="protein sequence ID" value="MEQ2518978.1"/>
    <property type="molecule type" value="Genomic_DNA"/>
</dbReference>
<dbReference type="RefSeq" id="WP_349214167.1">
    <property type="nucleotide sequence ID" value="NZ_JBBMFA010000026.1"/>
</dbReference>
<comment type="caution">
    <text evidence="1">The sequence shown here is derived from an EMBL/GenBank/DDBJ whole genome shotgun (WGS) entry which is preliminary data.</text>
</comment>
<organism evidence="1 2">
    <name type="scientific">Ruthenibacterium intestinale</name>
    <dbReference type="NCBI Taxonomy" id="3133163"/>
    <lineage>
        <taxon>Bacteria</taxon>
        <taxon>Bacillati</taxon>
        <taxon>Bacillota</taxon>
        <taxon>Clostridia</taxon>
        <taxon>Eubacteriales</taxon>
        <taxon>Oscillospiraceae</taxon>
        <taxon>Ruthenibacterium</taxon>
    </lineage>
</organism>
<evidence type="ECO:0000313" key="2">
    <source>
        <dbReference type="Proteomes" id="UP001477672"/>
    </source>
</evidence>
<reference evidence="1 2" key="1">
    <citation type="submission" date="2024-03" db="EMBL/GenBank/DDBJ databases">
        <title>Human intestinal bacterial collection.</title>
        <authorList>
            <person name="Pauvert C."/>
            <person name="Hitch T.C.A."/>
            <person name="Clavel T."/>
        </authorList>
    </citation>
    <scope>NUCLEOTIDE SEQUENCE [LARGE SCALE GENOMIC DNA]</scope>
    <source>
        <strain evidence="1 2">CLA-JM-H11</strain>
    </source>
</reference>
<proteinExistence type="predicted"/>
<name>A0ABV1GB61_9FIRM</name>
<keyword evidence="2" id="KW-1185">Reference proteome</keyword>
<evidence type="ECO:0008006" key="3">
    <source>
        <dbReference type="Google" id="ProtNLM"/>
    </source>
</evidence>